<reference evidence="1" key="1">
    <citation type="submission" date="2021-02" db="EMBL/GenBank/DDBJ databases">
        <authorList>
            <person name="Dougan E. K."/>
            <person name="Rhodes N."/>
            <person name="Thang M."/>
            <person name="Chan C."/>
        </authorList>
    </citation>
    <scope>NUCLEOTIDE SEQUENCE</scope>
</reference>
<dbReference type="Proteomes" id="UP000654075">
    <property type="component" value="Unassembled WGS sequence"/>
</dbReference>
<comment type="caution">
    <text evidence="1">The sequence shown here is derived from an EMBL/GenBank/DDBJ whole genome shotgun (WGS) entry which is preliminary data.</text>
</comment>
<name>A0A813EM63_POLGL</name>
<accession>A0A813EM63</accession>
<organism evidence="1 2">
    <name type="scientific">Polarella glacialis</name>
    <name type="common">Dinoflagellate</name>
    <dbReference type="NCBI Taxonomy" id="89957"/>
    <lineage>
        <taxon>Eukaryota</taxon>
        <taxon>Sar</taxon>
        <taxon>Alveolata</taxon>
        <taxon>Dinophyceae</taxon>
        <taxon>Suessiales</taxon>
        <taxon>Suessiaceae</taxon>
        <taxon>Polarella</taxon>
    </lineage>
</organism>
<evidence type="ECO:0000313" key="1">
    <source>
        <dbReference type="EMBL" id="CAE8602227.1"/>
    </source>
</evidence>
<sequence length="303" mass="33390">MMSDSPQNKSGQPLRELNTGTSAVGSWLFKVVHSDIAGYSYEWNGSQVNKQKLRVMFVSPLAEDYCIGVMKVSKQGGMQELEAARLNMFKVHNLFRSKSICFTDDKKQYVNTPFKLVLDLRKCKLTSLLQSQIAMPMAAQPPGSIIDIVGLQLQSGGVHRFDITALCSMSAVRYSQTKAGLRCISDVTLIDGSTTADGKTAELTFALFVACKETGKLPVDMEGFLAVVNADEPISFFALNAKRPPGGANMEITTSIEFFWIAAKDTKAECLKTRSSELKSLKDEDKTKLTTAWEPSYSSSRDY</sequence>
<protein>
    <submittedName>
        <fullName evidence="1">Uncharacterized protein</fullName>
    </submittedName>
</protein>
<proteinExistence type="predicted"/>
<dbReference type="AlphaFoldDB" id="A0A813EM63"/>
<feature type="non-terminal residue" evidence="1">
    <location>
        <position position="303"/>
    </location>
</feature>
<evidence type="ECO:0000313" key="2">
    <source>
        <dbReference type="Proteomes" id="UP000654075"/>
    </source>
</evidence>
<dbReference type="EMBL" id="CAJNNV010014015">
    <property type="protein sequence ID" value="CAE8602227.1"/>
    <property type="molecule type" value="Genomic_DNA"/>
</dbReference>
<gene>
    <name evidence="1" type="ORF">PGLA1383_LOCUS20482</name>
</gene>
<keyword evidence="2" id="KW-1185">Reference proteome</keyword>